<dbReference type="PANTHER" id="PTHR13622:SF8">
    <property type="entry name" value="THIAMIN PYROPHOSPHOKINASE 1"/>
    <property type="match status" value="1"/>
</dbReference>
<dbReference type="InterPro" id="IPR000086">
    <property type="entry name" value="NUDIX_hydrolase_dom"/>
</dbReference>
<dbReference type="FunFam" id="3.90.79.10:FF:000019">
    <property type="entry name" value="Thiamin pyrophosphokinase, putative"/>
    <property type="match status" value="1"/>
</dbReference>
<dbReference type="EMBL" id="SGPK01000226">
    <property type="protein sequence ID" value="THH05953.1"/>
    <property type="molecule type" value="Genomic_DNA"/>
</dbReference>
<sequence>MAASFLPLVDICDNFKLACHRADLVSFYLTADLCPAVGLLWPEVVQALQDDNKFAVKEGRTPSWVFVPQAYGHAFRGVHFAQHLSTPIARSVAIAATCTHWRDTGLFASIIGGHMWRNELYPVYSDPFKSQTPENIEFEVERAASSLFGIVTYGVHMTVYRPPIAGSNEETMIWVPTRSKTKQTWPGHLDNTVAGGIPAGMFPFEALVKESIEEASLAEEIVRAHTRCIGAISYFFEKNGRWLQPEIEYTYELKIPPTTTSGELESFCPKPLDGEVESFELLPLSEVISRLHKKLFKPNCAVVLIDFLIHHGYITPENEPNFLEIVTRLHGRFGFEQW</sequence>
<keyword evidence="3" id="KW-1185">Reference proteome</keyword>
<name>A0A4V6S163_9AGAM</name>
<evidence type="ECO:0000259" key="1">
    <source>
        <dbReference type="PROSITE" id="PS51462"/>
    </source>
</evidence>
<comment type="caution">
    <text evidence="2">The sequence shown here is derived from an EMBL/GenBank/DDBJ whole genome shotgun (WGS) entry which is preliminary data.</text>
</comment>
<gene>
    <name evidence="2" type="ORF">EW145_g4423</name>
</gene>
<proteinExistence type="predicted"/>
<dbReference type="GO" id="GO:0044715">
    <property type="term" value="F:8-oxo-dGDP phosphatase activity"/>
    <property type="evidence" value="ECO:0007669"/>
    <property type="project" value="UniProtKB-ARBA"/>
</dbReference>
<dbReference type="AlphaFoldDB" id="A0A4V6S163"/>
<evidence type="ECO:0000313" key="2">
    <source>
        <dbReference type="EMBL" id="THH05953.1"/>
    </source>
</evidence>
<dbReference type="SUPFAM" id="SSF55811">
    <property type="entry name" value="Nudix"/>
    <property type="match status" value="1"/>
</dbReference>
<dbReference type="Proteomes" id="UP000308199">
    <property type="component" value="Unassembled WGS sequence"/>
</dbReference>
<reference evidence="2 3" key="1">
    <citation type="submission" date="2019-02" db="EMBL/GenBank/DDBJ databases">
        <title>Genome sequencing of the rare red list fungi Phellinidium pouzarii.</title>
        <authorList>
            <person name="Buettner E."/>
            <person name="Kellner H."/>
        </authorList>
    </citation>
    <scope>NUCLEOTIDE SEQUENCE [LARGE SCALE GENOMIC DNA]</scope>
    <source>
        <strain evidence="2 3">DSM 108285</strain>
    </source>
</reference>
<dbReference type="Gene3D" id="3.90.79.10">
    <property type="entry name" value="Nucleoside Triphosphate Pyrophosphohydrolase"/>
    <property type="match status" value="1"/>
</dbReference>
<dbReference type="InterPro" id="IPR015797">
    <property type="entry name" value="NUDIX_hydrolase-like_dom_sf"/>
</dbReference>
<feature type="domain" description="Nudix hydrolase" evidence="1">
    <location>
        <begin position="154"/>
        <end position="304"/>
    </location>
</feature>
<dbReference type="InterPro" id="IPR031804">
    <property type="entry name" value="DUF4743"/>
</dbReference>
<protein>
    <recommendedName>
        <fullName evidence="1">Nudix hydrolase domain-containing protein</fullName>
    </recommendedName>
</protein>
<dbReference type="PROSITE" id="PS51462">
    <property type="entry name" value="NUDIX"/>
    <property type="match status" value="1"/>
</dbReference>
<dbReference type="PANTHER" id="PTHR13622">
    <property type="entry name" value="THIAMIN PYROPHOSPHOKINASE"/>
    <property type="match status" value="1"/>
</dbReference>
<dbReference type="Pfam" id="PF00293">
    <property type="entry name" value="NUDIX"/>
    <property type="match status" value="1"/>
</dbReference>
<organism evidence="2 3">
    <name type="scientific">Phellinidium pouzarii</name>
    <dbReference type="NCBI Taxonomy" id="167371"/>
    <lineage>
        <taxon>Eukaryota</taxon>
        <taxon>Fungi</taxon>
        <taxon>Dikarya</taxon>
        <taxon>Basidiomycota</taxon>
        <taxon>Agaricomycotina</taxon>
        <taxon>Agaricomycetes</taxon>
        <taxon>Hymenochaetales</taxon>
        <taxon>Hymenochaetaceae</taxon>
        <taxon>Phellinidium</taxon>
    </lineage>
</organism>
<dbReference type="Pfam" id="PF15916">
    <property type="entry name" value="DUF4743"/>
    <property type="match status" value="1"/>
</dbReference>
<evidence type="ECO:0000313" key="3">
    <source>
        <dbReference type="Proteomes" id="UP000308199"/>
    </source>
</evidence>
<dbReference type="OrthoDB" id="10261522at2759"/>
<dbReference type="CDD" id="cd03676">
    <property type="entry name" value="NUDIX_Tnr3_like"/>
    <property type="match status" value="1"/>
</dbReference>
<accession>A0A4V6S163</accession>